<accession>A0A165NSE8</accession>
<evidence type="ECO:0000256" key="6">
    <source>
        <dbReference type="PIRSR" id="PIRSR000189-1"/>
    </source>
</evidence>
<evidence type="ECO:0000256" key="2">
    <source>
        <dbReference type="ARBA" id="ARBA00006730"/>
    </source>
</evidence>
<feature type="binding site" evidence="6">
    <location>
        <position position="164"/>
    </location>
    <ligand>
        <name>FAD</name>
        <dbReference type="ChEBI" id="CHEBI:57692"/>
    </ligand>
</feature>
<proteinExistence type="inferred from homology"/>
<dbReference type="PANTHER" id="PTHR11530">
    <property type="entry name" value="D-AMINO ACID OXIDASE"/>
    <property type="match status" value="1"/>
</dbReference>
<evidence type="ECO:0000259" key="7">
    <source>
        <dbReference type="Pfam" id="PF01266"/>
    </source>
</evidence>
<dbReference type="Pfam" id="PF01266">
    <property type="entry name" value="DAO"/>
    <property type="match status" value="1"/>
</dbReference>
<evidence type="ECO:0000256" key="4">
    <source>
        <dbReference type="ARBA" id="ARBA00022827"/>
    </source>
</evidence>
<protein>
    <submittedName>
        <fullName evidence="8">Nucleotide-binding domain-containing protein</fullName>
    </submittedName>
</protein>
<dbReference type="GO" id="GO:0071949">
    <property type="term" value="F:FAD binding"/>
    <property type="evidence" value="ECO:0007669"/>
    <property type="project" value="InterPro"/>
</dbReference>
<dbReference type="Proteomes" id="UP000076761">
    <property type="component" value="Unassembled WGS sequence"/>
</dbReference>
<evidence type="ECO:0000313" key="9">
    <source>
        <dbReference type="Proteomes" id="UP000076761"/>
    </source>
</evidence>
<keyword evidence="5" id="KW-0560">Oxidoreductase</keyword>
<dbReference type="STRING" id="1314782.A0A165NSE8"/>
<dbReference type="SUPFAM" id="SSF54373">
    <property type="entry name" value="FAD-linked reductases, C-terminal domain"/>
    <property type="match status" value="1"/>
</dbReference>
<dbReference type="GO" id="GO:0003884">
    <property type="term" value="F:D-amino-acid oxidase activity"/>
    <property type="evidence" value="ECO:0007669"/>
    <property type="project" value="InterPro"/>
</dbReference>
<dbReference type="SUPFAM" id="SSF51971">
    <property type="entry name" value="Nucleotide-binding domain"/>
    <property type="match status" value="1"/>
</dbReference>
<evidence type="ECO:0000256" key="5">
    <source>
        <dbReference type="ARBA" id="ARBA00023002"/>
    </source>
</evidence>
<comment type="similarity">
    <text evidence="2">Belongs to the DAMOX/DASOX family.</text>
</comment>
<dbReference type="PANTHER" id="PTHR11530:SF26">
    <property type="entry name" value="FAD DEPENDENT OXIDOREDUCTASE SUPERFAMILY (AFU_ORTHOLOGUE AFUA_5G13940)"/>
    <property type="match status" value="1"/>
</dbReference>
<feature type="binding site" evidence="6">
    <location>
        <position position="321"/>
    </location>
    <ligand>
        <name>D-dopa</name>
        <dbReference type="ChEBI" id="CHEBI:149689"/>
    </ligand>
</feature>
<gene>
    <name evidence="8" type="ORF">NEOLEDRAFT_894419</name>
</gene>
<keyword evidence="3" id="KW-0285">Flavoprotein</keyword>
<keyword evidence="9" id="KW-1185">Reference proteome</keyword>
<evidence type="ECO:0000256" key="3">
    <source>
        <dbReference type="ARBA" id="ARBA00022630"/>
    </source>
</evidence>
<dbReference type="EMBL" id="KV425627">
    <property type="protein sequence ID" value="KZT20040.1"/>
    <property type="molecule type" value="Genomic_DNA"/>
</dbReference>
<comment type="cofactor">
    <cofactor evidence="1 6">
        <name>FAD</name>
        <dbReference type="ChEBI" id="CHEBI:57692"/>
    </cofactor>
</comment>
<dbReference type="Gene3D" id="3.30.9.10">
    <property type="entry name" value="D-Amino Acid Oxidase, subunit A, domain 2"/>
    <property type="match status" value="1"/>
</dbReference>
<keyword evidence="4 6" id="KW-0274">FAD</keyword>
<feature type="domain" description="FAD dependent oxidoreductase" evidence="7">
    <location>
        <begin position="3"/>
        <end position="337"/>
    </location>
</feature>
<dbReference type="GO" id="GO:0019478">
    <property type="term" value="P:D-amino acid catabolic process"/>
    <property type="evidence" value="ECO:0007669"/>
    <property type="project" value="TreeGrafter"/>
</dbReference>
<reference evidence="8 9" key="1">
    <citation type="journal article" date="2016" name="Mol. Biol. Evol.">
        <title>Comparative Genomics of Early-Diverging Mushroom-Forming Fungi Provides Insights into the Origins of Lignocellulose Decay Capabilities.</title>
        <authorList>
            <person name="Nagy L.G."/>
            <person name="Riley R."/>
            <person name="Tritt A."/>
            <person name="Adam C."/>
            <person name="Daum C."/>
            <person name="Floudas D."/>
            <person name="Sun H."/>
            <person name="Yadav J.S."/>
            <person name="Pangilinan J."/>
            <person name="Larsson K.H."/>
            <person name="Matsuura K."/>
            <person name="Barry K."/>
            <person name="Labutti K."/>
            <person name="Kuo R."/>
            <person name="Ohm R.A."/>
            <person name="Bhattacharya S.S."/>
            <person name="Shirouzu T."/>
            <person name="Yoshinaga Y."/>
            <person name="Martin F.M."/>
            <person name="Grigoriev I.V."/>
            <person name="Hibbett D.S."/>
        </authorList>
    </citation>
    <scope>NUCLEOTIDE SEQUENCE [LARGE SCALE GENOMIC DNA]</scope>
    <source>
        <strain evidence="8 9">HHB14362 ss-1</strain>
    </source>
</reference>
<dbReference type="InterPro" id="IPR023209">
    <property type="entry name" value="DAO"/>
</dbReference>
<feature type="binding site" evidence="6">
    <location>
        <position position="290"/>
    </location>
    <ligand>
        <name>D-dopa</name>
        <dbReference type="ChEBI" id="CHEBI:149689"/>
    </ligand>
</feature>
<dbReference type="GO" id="GO:0005737">
    <property type="term" value="C:cytoplasm"/>
    <property type="evidence" value="ECO:0007669"/>
    <property type="project" value="TreeGrafter"/>
</dbReference>
<evidence type="ECO:0000256" key="1">
    <source>
        <dbReference type="ARBA" id="ARBA00001974"/>
    </source>
</evidence>
<sequence>MPKVTIVGAGVFGLTIALSLPRHYSVTIVARDMPGDPDSLDWASPWAGAGFGGGGTKDEDPEEIEMLKAAFRYFWKLSETNPESSVKRMPGIHYRDNVDTDEDLWIKDFMPNYRVVDKSELPSESNAKIGLSYTQVVMTPPTYISYLFSLLKQSPNVTFVRATVRSLTELLSSTQFGPAPDVIVNASGVGARTLHPVEDELVEPVRGQTIIIQHPGIDHRSGRSGNDYCYVIPRGDGTVVIGGVRQPGNTDPNVDAYIRADIARRAHQLDPRIPENVEELDIVRDVVGIRPGRRGGMRVEAERVTIGNVEMPIVHAYGAGGAGFAFSPGVGRKVAQLVDDFIMGDKFILDP</sequence>
<dbReference type="Gene3D" id="3.40.50.720">
    <property type="entry name" value="NAD(P)-binding Rossmann-like Domain"/>
    <property type="match status" value="1"/>
</dbReference>
<dbReference type="PIRSF" id="PIRSF000189">
    <property type="entry name" value="D-aa_oxidase"/>
    <property type="match status" value="1"/>
</dbReference>
<name>A0A165NSE8_9AGAM</name>
<dbReference type="OrthoDB" id="2015447at2759"/>
<dbReference type="InParanoid" id="A0A165NSE8"/>
<dbReference type="InterPro" id="IPR006076">
    <property type="entry name" value="FAD-dep_OxRdtase"/>
</dbReference>
<dbReference type="AlphaFoldDB" id="A0A165NSE8"/>
<organism evidence="8 9">
    <name type="scientific">Neolentinus lepideus HHB14362 ss-1</name>
    <dbReference type="NCBI Taxonomy" id="1314782"/>
    <lineage>
        <taxon>Eukaryota</taxon>
        <taxon>Fungi</taxon>
        <taxon>Dikarya</taxon>
        <taxon>Basidiomycota</taxon>
        <taxon>Agaricomycotina</taxon>
        <taxon>Agaricomycetes</taxon>
        <taxon>Gloeophyllales</taxon>
        <taxon>Gloeophyllaceae</taxon>
        <taxon>Neolentinus</taxon>
    </lineage>
</organism>
<evidence type="ECO:0000313" key="8">
    <source>
        <dbReference type="EMBL" id="KZT20040.1"/>
    </source>
</evidence>